<sequence length="67" mass="6844">MQIARETVVEIAVSLVTVVVFVVAVVAIGMNYGGRGGFGPEGAVALLGAIVGFIVLMFAVGFFLSGR</sequence>
<keyword evidence="3" id="KW-1185">Reference proteome</keyword>
<gene>
    <name evidence="2" type="ORF">N0B31_15820</name>
</gene>
<evidence type="ECO:0000313" key="3">
    <source>
        <dbReference type="Proteomes" id="UP001057580"/>
    </source>
</evidence>
<accession>A0A9E7UA94</accession>
<dbReference type="Proteomes" id="UP001057580">
    <property type="component" value="Chromosome"/>
</dbReference>
<dbReference type="RefSeq" id="WP_260592593.1">
    <property type="nucleotide sequence ID" value="NZ_CP104003.1"/>
</dbReference>
<organism evidence="2 3">
    <name type="scientific">Salinirubellus salinus</name>
    <dbReference type="NCBI Taxonomy" id="1364945"/>
    <lineage>
        <taxon>Archaea</taxon>
        <taxon>Methanobacteriati</taxon>
        <taxon>Methanobacteriota</taxon>
        <taxon>Stenosarchaea group</taxon>
        <taxon>Halobacteria</taxon>
        <taxon>Halobacteriales</taxon>
        <taxon>Natronomonadaceae</taxon>
        <taxon>Salinirubellus</taxon>
    </lineage>
</organism>
<dbReference type="EMBL" id="CP104003">
    <property type="protein sequence ID" value="UWM53599.1"/>
    <property type="molecule type" value="Genomic_DNA"/>
</dbReference>
<keyword evidence="1" id="KW-1133">Transmembrane helix</keyword>
<feature type="transmembrane region" description="Helical" evidence="1">
    <location>
        <begin position="7"/>
        <end position="30"/>
    </location>
</feature>
<evidence type="ECO:0000313" key="2">
    <source>
        <dbReference type="EMBL" id="UWM53599.1"/>
    </source>
</evidence>
<dbReference type="Pfam" id="PF24284">
    <property type="entry name" value="DUF7472"/>
    <property type="match status" value="1"/>
</dbReference>
<protein>
    <submittedName>
        <fullName evidence="2">Uncharacterized protein</fullName>
    </submittedName>
</protein>
<evidence type="ECO:0000256" key="1">
    <source>
        <dbReference type="SAM" id="Phobius"/>
    </source>
</evidence>
<keyword evidence="1" id="KW-0812">Transmembrane</keyword>
<dbReference type="InterPro" id="IPR055895">
    <property type="entry name" value="DUF7472"/>
</dbReference>
<reference evidence="2" key="1">
    <citation type="submission" date="2022-09" db="EMBL/GenBank/DDBJ databases">
        <title>Diverse halophilic archaea isolated from saline environments.</title>
        <authorList>
            <person name="Cui H.-L."/>
        </authorList>
    </citation>
    <scope>NUCLEOTIDE SEQUENCE</scope>
    <source>
        <strain evidence="2">ZS-35-S2</strain>
    </source>
</reference>
<feature type="transmembrane region" description="Helical" evidence="1">
    <location>
        <begin position="42"/>
        <end position="64"/>
    </location>
</feature>
<dbReference type="AlphaFoldDB" id="A0A9E7UA94"/>
<dbReference type="KEGG" id="ssai:N0B31_15820"/>
<proteinExistence type="predicted"/>
<name>A0A9E7UA94_9EURY</name>
<keyword evidence="1" id="KW-0472">Membrane</keyword>
<dbReference type="GeneID" id="74943920"/>